<dbReference type="SMART" id="SM00066">
    <property type="entry name" value="GAL4"/>
    <property type="match status" value="1"/>
</dbReference>
<dbReference type="PROSITE" id="PS00463">
    <property type="entry name" value="ZN2_CY6_FUNGAL_1"/>
    <property type="match status" value="1"/>
</dbReference>
<dbReference type="PANTHER" id="PTHR47785:SF6">
    <property type="entry name" value="ZN(II)2CYS6 TRANSCRIPTION FACTOR (EUROFUNG)"/>
    <property type="match status" value="1"/>
</dbReference>
<dbReference type="Gene3D" id="4.10.240.10">
    <property type="entry name" value="Zn(2)-C6 fungal-type DNA-binding domain"/>
    <property type="match status" value="1"/>
</dbReference>
<comment type="caution">
    <text evidence="5">The sequence shown here is derived from an EMBL/GenBank/DDBJ whole genome shotgun (WGS) entry which is preliminary data.</text>
</comment>
<evidence type="ECO:0000313" key="5">
    <source>
        <dbReference type="EMBL" id="KAK0751659.1"/>
    </source>
</evidence>
<dbReference type="InterPro" id="IPR001138">
    <property type="entry name" value="Zn2Cys6_DnaBD"/>
</dbReference>
<dbReference type="InterPro" id="IPR036864">
    <property type="entry name" value="Zn2-C6_fun-type_DNA-bd_sf"/>
</dbReference>
<gene>
    <name evidence="5" type="ORF">B0T18DRAFT_457602</name>
</gene>
<protein>
    <recommendedName>
        <fullName evidence="4">Zn(2)-C6 fungal-type domain-containing protein</fullName>
    </recommendedName>
</protein>
<dbReference type="GO" id="GO:0008270">
    <property type="term" value="F:zinc ion binding"/>
    <property type="evidence" value="ECO:0007669"/>
    <property type="project" value="InterPro"/>
</dbReference>
<organism evidence="5 6">
    <name type="scientific">Schizothecium vesticola</name>
    <dbReference type="NCBI Taxonomy" id="314040"/>
    <lineage>
        <taxon>Eukaryota</taxon>
        <taxon>Fungi</taxon>
        <taxon>Dikarya</taxon>
        <taxon>Ascomycota</taxon>
        <taxon>Pezizomycotina</taxon>
        <taxon>Sordariomycetes</taxon>
        <taxon>Sordariomycetidae</taxon>
        <taxon>Sordariales</taxon>
        <taxon>Schizotheciaceae</taxon>
        <taxon>Schizothecium</taxon>
    </lineage>
</organism>
<keyword evidence="2" id="KW-0539">Nucleus</keyword>
<dbReference type="Pfam" id="PF00172">
    <property type="entry name" value="Zn_clus"/>
    <property type="match status" value="1"/>
</dbReference>
<evidence type="ECO:0000259" key="4">
    <source>
        <dbReference type="PROSITE" id="PS50048"/>
    </source>
</evidence>
<evidence type="ECO:0000256" key="3">
    <source>
        <dbReference type="SAM" id="MobiDB-lite"/>
    </source>
</evidence>
<evidence type="ECO:0000256" key="2">
    <source>
        <dbReference type="ARBA" id="ARBA00023242"/>
    </source>
</evidence>
<accession>A0AA40F5S5</accession>
<dbReference type="SUPFAM" id="SSF57701">
    <property type="entry name" value="Zn2/Cys6 DNA-binding domain"/>
    <property type="match status" value="1"/>
</dbReference>
<dbReference type="GO" id="GO:0000981">
    <property type="term" value="F:DNA-binding transcription factor activity, RNA polymerase II-specific"/>
    <property type="evidence" value="ECO:0007669"/>
    <property type="project" value="InterPro"/>
</dbReference>
<reference evidence="5" key="1">
    <citation type="submission" date="2023-06" db="EMBL/GenBank/DDBJ databases">
        <title>Genome-scale phylogeny and comparative genomics of the fungal order Sordariales.</title>
        <authorList>
            <consortium name="Lawrence Berkeley National Laboratory"/>
            <person name="Hensen N."/>
            <person name="Bonometti L."/>
            <person name="Westerberg I."/>
            <person name="Brannstrom I.O."/>
            <person name="Guillou S."/>
            <person name="Cros-Aarteil S."/>
            <person name="Calhoun S."/>
            <person name="Haridas S."/>
            <person name="Kuo A."/>
            <person name="Mondo S."/>
            <person name="Pangilinan J."/>
            <person name="Riley R."/>
            <person name="LaButti K."/>
            <person name="Andreopoulos B."/>
            <person name="Lipzen A."/>
            <person name="Chen C."/>
            <person name="Yanf M."/>
            <person name="Daum C."/>
            <person name="Ng V."/>
            <person name="Clum A."/>
            <person name="Steindorff A."/>
            <person name="Ohm R."/>
            <person name="Martin F."/>
            <person name="Silar P."/>
            <person name="Natvig D."/>
            <person name="Lalanne C."/>
            <person name="Gautier V."/>
            <person name="Ament-velasquez S.L."/>
            <person name="Kruys A."/>
            <person name="Hutchinson M.I."/>
            <person name="Powell A.J."/>
            <person name="Barry K."/>
            <person name="Miller A.N."/>
            <person name="Grigoriev I.V."/>
            <person name="Debuchy R."/>
            <person name="Gladieux P."/>
            <person name="Thoren M.H."/>
            <person name="Johannesson H."/>
        </authorList>
    </citation>
    <scope>NUCLEOTIDE SEQUENCE</scope>
    <source>
        <strain evidence="5">SMH3187-1</strain>
    </source>
</reference>
<dbReference type="CDD" id="cd12148">
    <property type="entry name" value="fungal_TF_MHR"/>
    <property type="match status" value="1"/>
</dbReference>
<keyword evidence="1" id="KW-0479">Metal-binding</keyword>
<sequence>MMGDTPASPVAPVPASPLLALSASNLRKERGAIAAQACDTCRSRKQRCDEQRPKCSTCQKFGLECNYRIPQPTKKDKTLLEILDRIKGLEAKVDSLNLRNTFASPTAVHGHLPPGPTTGSDAPMSLSGHPLSGTAYSLHDASSTTSGTDEHFKYVCSVHQMLAWPAIRQVLAAAQQKLPTIDLGAVEREKPAGLFQLGSTASRSLPTHTPYRVMGPGPTANGPTPTFLPITMSDLNWDSMQRLSKAYFDSFNLLCPVLDRHFFLSSTLPSVFSEGFSQDMASTIAFLVFALGEVALAGSSGPPIHVSNRRPSGVKGGSKDIPPGLDFFNEARKRMGFNLTDCSIENVQIFFLASIYYGTSFYPMDFWRMSTSASLACQALLASTPAVMSSPRGDMVRRLFWNCSNMETLLNLEFGLTPTGLEKIESVVGLPDFSGPFSDEDHISNQESHYQEHFASQIVLRRLLVEFHGVLSQGMSIRRRNHPILRPADFSIRLVSLALQLEQWRGMLPPQLRWHEESSGAFPNTSMYSPSLYSTIPTSTPMTTSLPPPNTAIPGSASPLMFTTDLDAVPVRYPYSLDIQVALLRSRYYHTKYLVHRPYLYKALHHPDAMTHDDALGAAECLKATLKWPVAMSPTCTRKRLIPCVFFFTQNLFGILLLLHLSTTVPILRRIQSTLCGERFEMDASETVGLYLDWMRDIKEVDCTAQWQWEVVKAVYGLEE</sequence>
<dbReference type="InterPro" id="IPR007219">
    <property type="entry name" value="XnlR_reg_dom"/>
</dbReference>
<name>A0AA40F5S5_9PEZI</name>
<evidence type="ECO:0000313" key="6">
    <source>
        <dbReference type="Proteomes" id="UP001172155"/>
    </source>
</evidence>
<dbReference type="GO" id="GO:0003677">
    <property type="term" value="F:DNA binding"/>
    <property type="evidence" value="ECO:0007669"/>
    <property type="project" value="InterPro"/>
</dbReference>
<dbReference type="EMBL" id="JAUKUD010000002">
    <property type="protein sequence ID" value="KAK0751659.1"/>
    <property type="molecule type" value="Genomic_DNA"/>
</dbReference>
<proteinExistence type="predicted"/>
<evidence type="ECO:0000256" key="1">
    <source>
        <dbReference type="ARBA" id="ARBA00022723"/>
    </source>
</evidence>
<dbReference type="Pfam" id="PF04082">
    <property type="entry name" value="Fungal_trans"/>
    <property type="match status" value="1"/>
</dbReference>
<dbReference type="PANTHER" id="PTHR47785">
    <property type="entry name" value="ZN(II)2CYS6 TRANSCRIPTION FACTOR (EUROFUNG)-RELATED-RELATED"/>
    <property type="match status" value="1"/>
</dbReference>
<keyword evidence="6" id="KW-1185">Reference proteome</keyword>
<feature type="domain" description="Zn(2)-C6 fungal-type" evidence="4">
    <location>
        <begin position="37"/>
        <end position="67"/>
    </location>
</feature>
<dbReference type="PROSITE" id="PS50048">
    <property type="entry name" value="ZN2_CY6_FUNGAL_2"/>
    <property type="match status" value="1"/>
</dbReference>
<dbReference type="InterPro" id="IPR053181">
    <property type="entry name" value="EcdB-like_regulator"/>
</dbReference>
<dbReference type="AlphaFoldDB" id="A0AA40F5S5"/>
<feature type="region of interest" description="Disordered" evidence="3">
    <location>
        <begin position="105"/>
        <end position="128"/>
    </location>
</feature>
<dbReference type="GO" id="GO:0006351">
    <property type="term" value="P:DNA-templated transcription"/>
    <property type="evidence" value="ECO:0007669"/>
    <property type="project" value="InterPro"/>
</dbReference>
<dbReference type="Proteomes" id="UP001172155">
    <property type="component" value="Unassembled WGS sequence"/>
</dbReference>
<dbReference type="CDD" id="cd00067">
    <property type="entry name" value="GAL4"/>
    <property type="match status" value="1"/>
</dbReference>